<dbReference type="Proteomes" id="UP001241110">
    <property type="component" value="Unassembled WGS sequence"/>
</dbReference>
<comment type="caution">
    <text evidence="1">The sequence shown here is derived from an EMBL/GenBank/DDBJ whole genome shotgun (WGS) entry which is preliminary data.</text>
</comment>
<accession>A0AAE3QUC1</accession>
<evidence type="ECO:0000313" key="1">
    <source>
        <dbReference type="EMBL" id="MDJ1485625.1"/>
    </source>
</evidence>
<gene>
    <name evidence="1" type="ORF">QNI16_34360</name>
</gene>
<evidence type="ECO:0008006" key="3">
    <source>
        <dbReference type="Google" id="ProtNLM"/>
    </source>
</evidence>
<evidence type="ECO:0000313" key="2">
    <source>
        <dbReference type="Proteomes" id="UP001241110"/>
    </source>
</evidence>
<name>A0AAE3QUC1_9BACT</name>
<dbReference type="Gene3D" id="2.60.40.1180">
    <property type="entry name" value="Golgi alpha-mannosidase II"/>
    <property type="match status" value="1"/>
</dbReference>
<dbReference type="Gene3D" id="3.20.20.80">
    <property type="entry name" value="Glycosidases"/>
    <property type="match status" value="1"/>
</dbReference>
<dbReference type="PANTHER" id="PTHR43576">
    <property type="entry name" value="ALPHA-L-ARABINOFURANOSIDASE C-RELATED"/>
    <property type="match status" value="1"/>
</dbReference>
<dbReference type="InterPro" id="IPR013780">
    <property type="entry name" value="Glyco_hydro_b"/>
</dbReference>
<sequence>MKKIVFFVLSLQMALTACKKDGLKPDATIQEDTIPTDPSLLTTQGFFFDLWKAKSFTTPTSVSEVTPPASATVTVSVNTGNILSKMPNTIFGNNSNLWIGQINTESILMNHLINFQPGILRGPAGSVSDLFFFNTDHMPEDAPSTLLSANGTGSTAGYWYGKNTQSWTFSIDGYYDMLHKTGSIGLLTVNYGYARYGTSTDPVAAAAHLAADWVRYDKGRTKYWEVGNEVFGDWEAGYRIDTEKNKDNQPEIVTGALYGKHFKVFADSMRKAAAQTGFPIQIGAVLYDSEPETWNTTTIKTWNSGYFSQAGDYADFYSVHNYFTPYNENSTVNTILNSATSIPASVITYVKKTIRQAGVSQKPIAMTEWNLFCSGSKQNVSHLAGMHAVIALGELVKNGYGASLRWDLANGWSNGDDHGLFSLGDEPDGITKWTPRPTFFYMYYYQRYTGDRMLASTVSGSSDVLAYATSFTSGEKGVVLVNTGTSVKNVAINFEHFTPGNKIYFYTLTGGNDNGEFSRMVYINNTPPENGKAGGPLSYTTIKARSSTLTGGIRVTLPARSVVFSVVAKK</sequence>
<organism evidence="1 2">
    <name type="scientific">Xanthocytophaga flava</name>
    <dbReference type="NCBI Taxonomy" id="3048013"/>
    <lineage>
        <taxon>Bacteria</taxon>
        <taxon>Pseudomonadati</taxon>
        <taxon>Bacteroidota</taxon>
        <taxon>Cytophagia</taxon>
        <taxon>Cytophagales</taxon>
        <taxon>Rhodocytophagaceae</taxon>
        <taxon>Xanthocytophaga</taxon>
    </lineage>
</organism>
<protein>
    <recommendedName>
        <fullName evidence="3">Alpha-L-arabinofuranosidase</fullName>
    </recommendedName>
</protein>
<dbReference type="InterPro" id="IPR017853">
    <property type="entry name" value="GH"/>
</dbReference>
<dbReference type="RefSeq" id="WP_313988425.1">
    <property type="nucleotide sequence ID" value="NZ_JASJOS010000021.1"/>
</dbReference>
<dbReference type="GO" id="GO:0000272">
    <property type="term" value="P:polysaccharide catabolic process"/>
    <property type="evidence" value="ECO:0007669"/>
    <property type="project" value="TreeGrafter"/>
</dbReference>
<dbReference type="SUPFAM" id="SSF51445">
    <property type="entry name" value="(Trans)glycosidases"/>
    <property type="match status" value="1"/>
</dbReference>
<dbReference type="EMBL" id="JASJOS010000021">
    <property type="protein sequence ID" value="MDJ1485625.1"/>
    <property type="molecule type" value="Genomic_DNA"/>
</dbReference>
<dbReference type="PROSITE" id="PS51257">
    <property type="entry name" value="PROKAR_LIPOPROTEIN"/>
    <property type="match status" value="1"/>
</dbReference>
<dbReference type="PANTHER" id="PTHR43576:SF3">
    <property type="entry name" value="ALPHA-L-ARABINOFURANOSIDASE C"/>
    <property type="match status" value="1"/>
</dbReference>
<reference evidence="1" key="1">
    <citation type="submission" date="2023-05" db="EMBL/GenBank/DDBJ databases">
        <authorList>
            <person name="Zhang X."/>
        </authorList>
    </citation>
    <scope>NUCLEOTIDE SEQUENCE</scope>
    <source>
        <strain evidence="1">YF14B1</strain>
    </source>
</reference>
<proteinExistence type="predicted"/>
<dbReference type="AlphaFoldDB" id="A0AAE3QUC1"/>